<proteinExistence type="predicted"/>
<dbReference type="InterPro" id="IPR016024">
    <property type="entry name" value="ARM-type_fold"/>
</dbReference>
<dbReference type="Proteomes" id="UP000183832">
    <property type="component" value="Unassembled WGS sequence"/>
</dbReference>
<dbReference type="PROSITE" id="PS50302">
    <property type="entry name" value="PUM"/>
    <property type="match status" value="1"/>
</dbReference>
<dbReference type="Gene3D" id="1.25.10.10">
    <property type="entry name" value="Leucine-rich Repeat Variant"/>
    <property type="match status" value="2"/>
</dbReference>
<dbReference type="InterPro" id="IPR011989">
    <property type="entry name" value="ARM-like"/>
</dbReference>
<dbReference type="GO" id="GO:0030688">
    <property type="term" value="C:preribosome, small subunit precursor"/>
    <property type="evidence" value="ECO:0007669"/>
    <property type="project" value="TreeGrafter"/>
</dbReference>
<keyword evidence="4" id="KW-1185">Reference proteome</keyword>
<dbReference type="STRING" id="568069.A0A1J1I6Z3"/>
<dbReference type="GO" id="GO:0000056">
    <property type="term" value="P:ribosomal small subunit export from nucleus"/>
    <property type="evidence" value="ECO:0007669"/>
    <property type="project" value="TreeGrafter"/>
</dbReference>
<dbReference type="GO" id="GO:0000447">
    <property type="term" value="P:endonucleolytic cleavage in ITS1 to separate SSU-rRNA from 5.8S rRNA and LSU-rRNA from tricistronic rRNA transcript (SSU-rRNA, 5.8S rRNA, LSU-rRNA)"/>
    <property type="evidence" value="ECO:0007669"/>
    <property type="project" value="TreeGrafter"/>
</dbReference>
<evidence type="ECO:0000313" key="4">
    <source>
        <dbReference type="Proteomes" id="UP000183832"/>
    </source>
</evidence>
<dbReference type="AlphaFoldDB" id="A0A1J1I6Z3"/>
<dbReference type="Pfam" id="PF22493">
    <property type="entry name" value="PUF_NOP9"/>
    <property type="match status" value="1"/>
</dbReference>
<name>A0A1J1I6Z3_9DIPT</name>
<dbReference type="PANTHER" id="PTHR13102:SF0">
    <property type="entry name" value="NUCLEOLAR PROTEIN 9"/>
    <property type="match status" value="1"/>
</dbReference>
<keyword evidence="1" id="KW-0677">Repeat</keyword>
<dbReference type="EMBL" id="CVRI01000043">
    <property type="protein sequence ID" value="CRK95955.1"/>
    <property type="molecule type" value="Genomic_DNA"/>
</dbReference>
<dbReference type="GO" id="GO:0003723">
    <property type="term" value="F:RNA binding"/>
    <property type="evidence" value="ECO:0007669"/>
    <property type="project" value="InterPro"/>
</dbReference>
<evidence type="ECO:0000313" key="3">
    <source>
        <dbReference type="EMBL" id="CRK95955.1"/>
    </source>
</evidence>
<dbReference type="GO" id="GO:0000472">
    <property type="term" value="P:endonucleolytic cleavage to generate mature 5'-end of SSU-rRNA from (SSU-rRNA, 5.8S rRNA, LSU-rRNA)"/>
    <property type="evidence" value="ECO:0007669"/>
    <property type="project" value="TreeGrafter"/>
</dbReference>
<dbReference type="SMART" id="SM00025">
    <property type="entry name" value="Pumilio"/>
    <property type="match status" value="4"/>
</dbReference>
<protein>
    <submittedName>
        <fullName evidence="3">CLUMA_CG009398, isoform A</fullName>
    </submittedName>
</protein>
<dbReference type="PANTHER" id="PTHR13102">
    <property type="entry name" value="NUCLEOLAR PROTEIN 9"/>
    <property type="match status" value="1"/>
</dbReference>
<dbReference type="OrthoDB" id="9987665at2759"/>
<dbReference type="InterPro" id="IPR001313">
    <property type="entry name" value="Pumilio_RNA-bd_rpt"/>
</dbReference>
<accession>A0A1J1I6Z3</accession>
<organism evidence="3 4">
    <name type="scientific">Clunio marinus</name>
    <dbReference type="NCBI Taxonomy" id="568069"/>
    <lineage>
        <taxon>Eukaryota</taxon>
        <taxon>Metazoa</taxon>
        <taxon>Ecdysozoa</taxon>
        <taxon>Arthropoda</taxon>
        <taxon>Hexapoda</taxon>
        <taxon>Insecta</taxon>
        <taxon>Pterygota</taxon>
        <taxon>Neoptera</taxon>
        <taxon>Endopterygota</taxon>
        <taxon>Diptera</taxon>
        <taxon>Nematocera</taxon>
        <taxon>Chironomoidea</taxon>
        <taxon>Chironomidae</taxon>
        <taxon>Clunio</taxon>
    </lineage>
</organism>
<dbReference type="SUPFAM" id="SSF48371">
    <property type="entry name" value="ARM repeat"/>
    <property type="match status" value="2"/>
</dbReference>
<evidence type="ECO:0000256" key="2">
    <source>
        <dbReference type="PROSITE-ProRule" id="PRU00317"/>
    </source>
</evidence>
<evidence type="ECO:0000256" key="1">
    <source>
        <dbReference type="ARBA" id="ARBA00022737"/>
    </source>
</evidence>
<reference evidence="3 4" key="1">
    <citation type="submission" date="2015-04" db="EMBL/GenBank/DDBJ databases">
        <authorList>
            <person name="Syromyatnikov M.Y."/>
            <person name="Popov V.N."/>
        </authorList>
    </citation>
    <scope>NUCLEOTIDE SEQUENCE [LARGE SCALE GENOMIC DNA]</scope>
</reference>
<dbReference type="GO" id="GO:0005730">
    <property type="term" value="C:nucleolus"/>
    <property type="evidence" value="ECO:0007669"/>
    <property type="project" value="TreeGrafter"/>
</dbReference>
<sequence length="595" mass="68650">MDDKEIKYNNHRERHTGGISKIPTEDFIYIREINKSRKHNEDDEQQVIMADNVLETCRDREMSFVTHPVASKALEALLSHSSPEVFERFTTALMPNLRLLVNEPSASFVLESCLKVGTLRAVSTKTQQKSDENVDEPAAKKKKKFEKVSLCVDYNLKLDIKHSHKVYCQELVEKLSRFMLNNLEDYIYEGNANHLIRTAVLCLGGIVTQKTVFQKTETINLKQQKEVKIPESWEELVKEFTIRLLAWPQFPELAFAETSSVILQTLCKSLKNLENQDETIKKLIKKVMKESFKDESEESTESEDMKAFSSPSSLRLLETMMECCEVKLLHRIYKKYFKQKFMELCESRELNFAVQRLIDALKIESKEIFEEIFNTLSPEITKLLQIGHTGVVLSLCKACERLGVKQGQFIQSLLKSLDCSADKANKCIFPIIYLTPLTVLESQEDVEITLHGSLILQHIFQFNKPIKIIQSLLEMKPQDIANIFCDQKGSRIADAYLESKFIGEKSREKLVKSLEGMYLKMALSKNGSHVLEKFYNLSSDSQKEVIVRELSERMNQLNSSVSGRIINYKFSVECYTRNINQWKSFLSKSSQRYAN</sequence>
<dbReference type="GO" id="GO:0000480">
    <property type="term" value="P:endonucleolytic cleavage in 5'-ETS of tricistronic rRNA transcript (SSU-rRNA, 5.8S rRNA, LSU-rRNA)"/>
    <property type="evidence" value="ECO:0007669"/>
    <property type="project" value="TreeGrafter"/>
</dbReference>
<gene>
    <name evidence="3" type="primary">putative Nucleolar protein 9</name>
    <name evidence="3" type="ORF">CLUMA_CG009398</name>
</gene>
<dbReference type="InterPro" id="IPR040000">
    <property type="entry name" value="NOP9"/>
</dbReference>
<dbReference type="GO" id="GO:0030686">
    <property type="term" value="C:90S preribosome"/>
    <property type="evidence" value="ECO:0007669"/>
    <property type="project" value="TreeGrafter"/>
</dbReference>
<feature type="repeat" description="Pumilio" evidence="2">
    <location>
        <begin position="513"/>
        <end position="548"/>
    </location>
</feature>